<evidence type="ECO:0000313" key="1">
    <source>
        <dbReference type="EMBL" id="KAH1082704.1"/>
    </source>
</evidence>
<dbReference type="PANTHER" id="PTHR47592:SF27">
    <property type="entry name" value="OS08G0421700 PROTEIN"/>
    <property type="match status" value="1"/>
</dbReference>
<dbReference type="Proteomes" id="UP000828251">
    <property type="component" value="Unassembled WGS sequence"/>
</dbReference>
<comment type="caution">
    <text evidence="1">The sequence shown here is derived from an EMBL/GenBank/DDBJ whole genome shotgun (WGS) entry which is preliminary data.</text>
</comment>
<name>A0A9D4A3H0_9ROSI</name>
<accession>A0A9D4A3H0</accession>
<evidence type="ECO:0000313" key="2">
    <source>
        <dbReference type="Proteomes" id="UP000828251"/>
    </source>
</evidence>
<dbReference type="AlphaFoldDB" id="A0A9D4A3H0"/>
<dbReference type="EMBL" id="JAIQCV010000007">
    <property type="protein sequence ID" value="KAH1082704.1"/>
    <property type="molecule type" value="Genomic_DNA"/>
</dbReference>
<dbReference type="OrthoDB" id="994161at2759"/>
<protein>
    <recommendedName>
        <fullName evidence="3">UBN2_3 domain-containing protein</fullName>
    </recommendedName>
</protein>
<gene>
    <name evidence="1" type="ORF">J1N35_022465</name>
</gene>
<reference evidence="1 2" key="1">
    <citation type="journal article" date="2021" name="Plant Biotechnol. J.">
        <title>Multi-omics assisted identification of the key and species-specific regulatory components of drought-tolerant mechanisms in Gossypium stocksii.</title>
        <authorList>
            <person name="Yu D."/>
            <person name="Ke L."/>
            <person name="Zhang D."/>
            <person name="Wu Y."/>
            <person name="Sun Y."/>
            <person name="Mei J."/>
            <person name="Sun J."/>
            <person name="Sun Y."/>
        </authorList>
    </citation>
    <scope>NUCLEOTIDE SEQUENCE [LARGE SCALE GENOMIC DNA]</scope>
    <source>
        <strain evidence="2">cv. E1</strain>
        <tissue evidence="1">Leaf</tissue>
    </source>
</reference>
<keyword evidence="2" id="KW-1185">Reference proteome</keyword>
<dbReference type="PANTHER" id="PTHR47592">
    <property type="entry name" value="PBF68 PROTEIN"/>
    <property type="match status" value="1"/>
</dbReference>
<sequence length="97" mass="11496">MSHNEKPAKFTGENFKTWQQKMLLSLTMLNMVKLLNDDPPIFREDKEDAITAFNIAEAWNNSDFLCRNYILNSLSNELYEVYSIKKTTKELWELQNM</sequence>
<organism evidence="1 2">
    <name type="scientific">Gossypium stocksii</name>
    <dbReference type="NCBI Taxonomy" id="47602"/>
    <lineage>
        <taxon>Eukaryota</taxon>
        <taxon>Viridiplantae</taxon>
        <taxon>Streptophyta</taxon>
        <taxon>Embryophyta</taxon>
        <taxon>Tracheophyta</taxon>
        <taxon>Spermatophyta</taxon>
        <taxon>Magnoliopsida</taxon>
        <taxon>eudicotyledons</taxon>
        <taxon>Gunneridae</taxon>
        <taxon>Pentapetalae</taxon>
        <taxon>rosids</taxon>
        <taxon>malvids</taxon>
        <taxon>Malvales</taxon>
        <taxon>Malvaceae</taxon>
        <taxon>Malvoideae</taxon>
        <taxon>Gossypium</taxon>
    </lineage>
</organism>
<evidence type="ECO:0008006" key="3">
    <source>
        <dbReference type="Google" id="ProtNLM"/>
    </source>
</evidence>
<proteinExistence type="predicted"/>